<feature type="compositionally biased region" description="Polar residues" evidence="1">
    <location>
        <begin position="1"/>
        <end position="11"/>
    </location>
</feature>
<evidence type="ECO:0000256" key="1">
    <source>
        <dbReference type="SAM" id="MobiDB-lite"/>
    </source>
</evidence>
<evidence type="ECO:0000313" key="3">
    <source>
        <dbReference type="Proteomes" id="UP000515908"/>
    </source>
</evidence>
<dbReference type="VEuPathDB" id="TriTrypDB:ADEAN_000879400"/>
<dbReference type="Proteomes" id="UP000515908">
    <property type="component" value="Chromosome 20"/>
</dbReference>
<feature type="compositionally biased region" description="Acidic residues" evidence="1">
    <location>
        <begin position="567"/>
        <end position="580"/>
    </location>
</feature>
<gene>
    <name evidence="2" type="ORF">ADEAN_000879400</name>
</gene>
<proteinExistence type="predicted"/>
<feature type="region of interest" description="Disordered" evidence="1">
    <location>
        <begin position="433"/>
        <end position="466"/>
    </location>
</feature>
<dbReference type="AlphaFoldDB" id="A0A7G2CSS3"/>
<feature type="region of interest" description="Disordered" evidence="1">
    <location>
        <begin position="567"/>
        <end position="607"/>
    </location>
</feature>
<feature type="region of interest" description="Disordered" evidence="1">
    <location>
        <begin position="1"/>
        <end position="56"/>
    </location>
</feature>
<protein>
    <submittedName>
        <fullName evidence="2">Uncharacterized protein</fullName>
    </submittedName>
</protein>
<dbReference type="OrthoDB" id="273604at2759"/>
<feature type="compositionally biased region" description="Polar residues" evidence="1">
    <location>
        <begin position="134"/>
        <end position="149"/>
    </location>
</feature>
<feature type="compositionally biased region" description="Basic residues" evidence="1">
    <location>
        <begin position="433"/>
        <end position="443"/>
    </location>
</feature>
<feature type="region of interest" description="Disordered" evidence="1">
    <location>
        <begin position="130"/>
        <end position="149"/>
    </location>
</feature>
<sequence>MNPSSAQQNSEAEGHILYSPQNNNHPSSEEENGAAMTQPPPPQVEEEDEDNDELSESAYSRLQLREAVVAINILDKMCFRRPIKMVKTSDFIDAIEEEKELAYKGLRLGYNVEPGDAEVLLKNAEKHGWAHYNHPNNNNKRQSPTLASGHNSGSKCFSLASSICTRDAEDVAHVLEELHPCEEEPNSDRETRETLEHDCLLYGEVTSRGTRQLYSLFSEAIQQSVELLQADPTGASKSDTLPTDADPVVSNEIKLRRIHKDGIVQVSMDVGCGTGKLLYEWSRLASADSTYYCPSSENPGSVNSSVNYPRHTVGMSNASSVSAYTPRTNGERYSYMPYLAMTRSPCTSLPNSLVSSYNGSRAPYFGHPAQSEDGPAFPTAPAADNELPTLRGWLGIGVEVVPSRVYVTRQALAPYYLDLVPNEVLLVAERPRLKGKKSKRPSRSRGGNIRFDPAPPRAVACPHQDPSKRRPTACVLLYEGDALTPGFLHNNTLRRFPKVERTGYTPNTPSAAKDNYFRIARTENGVMLSGLEQVHLSVFCSGVGFSPSFMVPLCLKLEHLLRREEDACYEEDTSEEEEDPPTPNFFEVESEGSSPAESPRSHSPPLVNNTFHNASFNSYKLTQQLGGSHTGSLRKQPHYHQQPLSVTYHDSQHWRSVTCILLMNPSFEASGHLFQLPLFRCVQRNLLGDTPVVREAPAWLLSDGLADSYVKRVTVETSWMTETPAYLVHFSFYEKSLQRTNSTSAELNRSKNIEIGKKGNVFTTVRTNAAPAANDEEY</sequence>
<reference evidence="2 3" key="1">
    <citation type="submission" date="2020-08" db="EMBL/GenBank/DDBJ databases">
        <authorList>
            <person name="Newling K."/>
            <person name="Davey J."/>
            <person name="Forrester S."/>
        </authorList>
    </citation>
    <scope>NUCLEOTIDE SEQUENCE [LARGE SCALE GENOMIC DNA]</scope>
    <source>
        <strain evidence="3">Crithidia deanei Carvalho (ATCC PRA-265)</strain>
    </source>
</reference>
<keyword evidence="3" id="KW-1185">Reference proteome</keyword>
<accession>A0A7G2CSS3</accession>
<evidence type="ECO:0000313" key="2">
    <source>
        <dbReference type="EMBL" id="CAD2221262.1"/>
    </source>
</evidence>
<feature type="compositionally biased region" description="Acidic residues" evidence="1">
    <location>
        <begin position="44"/>
        <end position="55"/>
    </location>
</feature>
<organism evidence="2 3">
    <name type="scientific">Angomonas deanei</name>
    <dbReference type="NCBI Taxonomy" id="59799"/>
    <lineage>
        <taxon>Eukaryota</taxon>
        <taxon>Discoba</taxon>
        <taxon>Euglenozoa</taxon>
        <taxon>Kinetoplastea</taxon>
        <taxon>Metakinetoplastina</taxon>
        <taxon>Trypanosomatida</taxon>
        <taxon>Trypanosomatidae</taxon>
        <taxon>Strigomonadinae</taxon>
        <taxon>Angomonas</taxon>
    </lineage>
</organism>
<dbReference type="EMBL" id="LR877164">
    <property type="protein sequence ID" value="CAD2221262.1"/>
    <property type="molecule type" value="Genomic_DNA"/>
</dbReference>
<name>A0A7G2CSS3_9TRYP</name>